<protein>
    <recommendedName>
        <fullName evidence="6">Chaperonin GroEL</fullName>
        <ecNumber evidence="6">5.6.1.7</ecNumber>
    </recommendedName>
    <alternativeName>
        <fullName evidence="6">60 kDa chaperonin</fullName>
    </alternativeName>
    <alternativeName>
        <fullName evidence="6">Chaperonin-60</fullName>
        <shortName evidence="6">Cpn60</shortName>
    </alternativeName>
</protein>
<dbReference type="KEGG" id="sng:SNE_A05870"/>
<dbReference type="Pfam" id="PF00118">
    <property type="entry name" value="Cpn60_TCP1"/>
    <property type="match status" value="1"/>
</dbReference>
<dbReference type="STRING" id="331113.SNE_A05870"/>
<keyword evidence="10" id="KW-0346">Stress response</keyword>
<gene>
    <name evidence="10" type="primary">groEL-A</name>
    <name evidence="6" type="synonym">groEL</name>
    <name evidence="6" type="synonym">groL</name>
    <name evidence="10" type="ordered locus">SNE_A05870</name>
</gene>
<feature type="binding site" evidence="6">
    <location>
        <position position="496"/>
    </location>
    <ligand>
        <name>ATP</name>
        <dbReference type="ChEBI" id="CHEBI:30616"/>
    </ligand>
</feature>
<dbReference type="GO" id="GO:0051082">
    <property type="term" value="F:unfolded protein binding"/>
    <property type="evidence" value="ECO:0007669"/>
    <property type="project" value="UniProtKB-UniRule"/>
</dbReference>
<evidence type="ECO:0000256" key="8">
    <source>
        <dbReference type="RuleBase" id="RU000419"/>
    </source>
</evidence>
<dbReference type="FunFam" id="3.50.7.10:FF:000001">
    <property type="entry name" value="60 kDa chaperonin"/>
    <property type="match status" value="1"/>
</dbReference>
<dbReference type="Gene3D" id="1.10.560.10">
    <property type="entry name" value="GroEL-like equatorial domain"/>
    <property type="match status" value="1"/>
</dbReference>
<dbReference type="OrthoDB" id="9766614at2"/>
<keyword evidence="3 6" id="KW-0067">ATP-binding</keyword>
<dbReference type="EC" id="5.6.1.7" evidence="6"/>
<dbReference type="eggNOG" id="COG0459">
    <property type="taxonomic scope" value="Bacteria"/>
</dbReference>
<evidence type="ECO:0000256" key="3">
    <source>
        <dbReference type="ARBA" id="ARBA00022840"/>
    </source>
</evidence>
<accession>F8L6W1</accession>
<dbReference type="HAMAP" id="MF_00600">
    <property type="entry name" value="CH60"/>
    <property type="match status" value="1"/>
</dbReference>
<dbReference type="RefSeq" id="WP_013942931.1">
    <property type="nucleotide sequence ID" value="NC_015713.1"/>
</dbReference>
<evidence type="ECO:0000256" key="7">
    <source>
        <dbReference type="RuleBase" id="RU000418"/>
    </source>
</evidence>
<comment type="function">
    <text evidence="6 8">Together with its co-chaperonin GroES, plays an essential role in assisting protein folding. The GroEL-GroES system forms a nano-cage that allows encapsulation of the non-native substrate proteins and provides a physical environment optimized to promote and accelerate protein folding.</text>
</comment>
<evidence type="ECO:0000256" key="2">
    <source>
        <dbReference type="ARBA" id="ARBA00022741"/>
    </source>
</evidence>
<dbReference type="InterPro" id="IPR027413">
    <property type="entry name" value="GROEL-like_equatorial_sf"/>
</dbReference>
<feature type="binding site" evidence="6">
    <location>
        <begin position="32"/>
        <end position="35"/>
    </location>
    <ligand>
        <name>ATP</name>
        <dbReference type="ChEBI" id="CHEBI:30616"/>
    </ligand>
</feature>
<organism evidence="10 11">
    <name type="scientific">Simkania negevensis (strain ATCC VR-1471 / DSM 27360 / Z)</name>
    <dbReference type="NCBI Taxonomy" id="331113"/>
    <lineage>
        <taxon>Bacteria</taxon>
        <taxon>Pseudomonadati</taxon>
        <taxon>Chlamydiota</taxon>
        <taxon>Chlamydiia</taxon>
        <taxon>Parachlamydiales</taxon>
        <taxon>Simkaniaceae</taxon>
        <taxon>Simkania</taxon>
    </lineage>
</organism>
<dbReference type="CDD" id="cd03344">
    <property type="entry name" value="GroEL"/>
    <property type="match status" value="1"/>
</dbReference>
<evidence type="ECO:0000256" key="9">
    <source>
        <dbReference type="SAM" id="Coils"/>
    </source>
</evidence>
<dbReference type="Gene3D" id="3.50.7.10">
    <property type="entry name" value="GroEL"/>
    <property type="match status" value="1"/>
</dbReference>
<dbReference type="EMBL" id="FR872582">
    <property type="protein sequence ID" value="CCB88464.1"/>
    <property type="molecule type" value="Genomic_DNA"/>
</dbReference>
<sequence>MTSTPKELIFEEEARAKLKEGIDKLADTVGVTLGPKGKNVGLESSWGAPTITNDGNSIVKDIELKDPYANMGVSMGKEVARKIKDKSGDGTTTGIILLRALVKDGVRNIASGASPINVKRGMEKAVNRVLEELDALATPVEKAEAIENIATVSASGNREIGKVIYEAIDKVGKSGVITIEEGKGTTTTIEMVEGMQFDRGYTSPYFCTNAENMLVEMDQAHLLITDKKISAIQEILPLLQAVAASGQSLLIIAEDIEGDALSTLVVNKLRGTLKIAAVKAPGFGDRRKAILEDIAVLTGATVVSEDKGMHLKDATLEVLGKAEKIEISKDSTTIVGGMGQREDIDARLKQIDAEIENASSDYDREKLEERKAKLQGGVAVIRVGAPTEPEMKQKKQAFEDSLNSTRAAQESGFVPGGGVALLRASAKLRDMKLDAEEQVGAAIVMHACSAPFKQIVENCGKDSSIYLEEVLSKKNNIGFNAITEEVEDLIKAQVIDPTKVVKNALKFAASTAGVILLSEALIIDAPDDDEESA</sequence>
<reference key="1">
    <citation type="journal article" date="2011" name="Mol. Biol. Evol.">
        <title>Unity in variety -- the pan-genome of the Chlamydiae.</title>
        <authorList>
            <person name="Collingro A."/>
            <person name="Tischler P."/>
            <person name="Weinmaier T."/>
            <person name="Penz T."/>
            <person name="Heinz E."/>
            <person name="Brunham R.C."/>
            <person name="Read T.D."/>
            <person name="Bavoil P.M."/>
            <person name="Sachse K."/>
            <person name="Kahane S."/>
            <person name="Friedman M.G."/>
            <person name="Rattei T."/>
            <person name="Myers G.S.A."/>
            <person name="Horn M."/>
        </authorList>
    </citation>
    <scope>NUCLEOTIDE SEQUENCE</scope>
    <source>
        <strain>Z</strain>
    </source>
</reference>
<keyword evidence="11" id="KW-1185">Reference proteome</keyword>
<dbReference type="InterPro" id="IPR027409">
    <property type="entry name" value="GroEL-like_apical_dom_sf"/>
</dbReference>
<feature type="binding site" evidence="6">
    <location>
        <begin position="89"/>
        <end position="93"/>
    </location>
    <ligand>
        <name>ATP</name>
        <dbReference type="ChEBI" id="CHEBI:30616"/>
    </ligand>
</feature>
<dbReference type="SUPFAM" id="SSF54849">
    <property type="entry name" value="GroEL-intermediate domain like"/>
    <property type="match status" value="1"/>
</dbReference>
<dbReference type="NCBIfam" id="NF009489">
    <property type="entry name" value="PRK12851.1"/>
    <property type="match status" value="1"/>
</dbReference>
<evidence type="ECO:0000256" key="4">
    <source>
        <dbReference type="ARBA" id="ARBA00023186"/>
    </source>
</evidence>
<comment type="subcellular location">
    <subcellularLocation>
        <location evidence="6">Cytoplasm</location>
    </subcellularLocation>
</comment>
<dbReference type="Proteomes" id="UP000000496">
    <property type="component" value="Chromosome gsn.131"/>
</dbReference>
<dbReference type="GO" id="GO:0140662">
    <property type="term" value="F:ATP-dependent protein folding chaperone"/>
    <property type="evidence" value="ECO:0007669"/>
    <property type="project" value="InterPro"/>
</dbReference>
<dbReference type="GO" id="GO:0042026">
    <property type="term" value="P:protein refolding"/>
    <property type="evidence" value="ECO:0007669"/>
    <property type="project" value="UniProtKB-UniRule"/>
</dbReference>
<dbReference type="InterPro" id="IPR001844">
    <property type="entry name" value="Cpn60/GroEL"/>
</dbReference>
<keyword evidence="5 6" id="KW-0413">Isomerase</keyword>
<dbReference type="PRINTS" id="PR00298">
    <property type="entry name" value="CHAPERONIN60"/>
</dbReference>
<keyword evidence="4 6" id="KW-0143">Chaperone</keyword>
<comment type="similarity">
    <text evidence="1 6 7">Belongs to the chaperonin (HSP60) family.</text>
</comment>
<dbReference type="Gene3D" id="3.30.260.10">
    <property type="entry name" value="TCP-1-like chaperonin intermediate domain"/>
    <property type="match status" value="1"/>
</dbReference>
<evidence type="ECO:0000313" key="10">
    <source>
        <dbReference type="EMBL" id="CCB88464.1"/>
    </source>
</evidence>
<dbReference type="SUPFAM" id="SSF52029">
    <property type="entry name" value="GroEL apical domain-like"/>
    <property type="match status" value="1"/>
</dbReference>
<dbReference type="GO" id="GO:0005737">
    <property type="term" value="C:cytoplasm"/>
    <property type="evidence" value="ECO:0007669"/>
    <property type="project" value="UniProtKB-SubCell"/>
</dbReference>
<dbReference type="NCBIfam" id="TIGR02348">
    <property type="entry name" value="GroEL"/>
    <property type="match status" value="1"/>
</dbReference>
<dbReference type="InterPro" id="IPR027410">
    <property type="entry name" value="TCP-1-like_intermed_sf"/>
</dbReference>
<dbReference type="NCBIfam" id="NF009488">
    <property type="entry name" value="PRK12850.1"/>
    <property type="match status" value="1"/>
</dbReference>
<proteinExistence type="inferred from homology"/>
<keyword evidence="6" id="KW-0963">Cytoplasm</keyword>
<name>F8L6W1_SIMNZ</name>
<comment type="caution">
    <text evidence="6">Lacks conserved residue(s) required for the propagation of feature annotation.</text>
</comment>
<dbReference type="SUPFAM" id="SSF48592">
    <property type="entry name" value="GroEL equatorial domain-like"/>
    <property type="match status" value="1"/>
</dbReference>
<feature type="binding site" evidence="6">
    <location>
        <position position="417"/>
    </location>
    <ligand>
        <name>ATP</name>
        <dbReference type="ChEBI" id="CHEBI:30616"/>
    </ligand>
</feature>
<feature type="coiled-coil region" evidence="9">
    <location>
        <begin position="341"/>
        <end position="368"/>
    </location>
</feature>
<dbReference type="AlphaFoldDB" id="F8L6W1"/>
<dbReference type="GO" id="GO:0005524">
    <property type="term" value="F:ATP binding"/>
    <property type="evidence" value="ECO:0007669"/>
    <property type="project" value="UniProtKB-UniRule"/>
</dbReference>
<keyword evidence="9" id="KW-0175">Coiled coil</keyword>
<dbReference type="InterPro" id="IPR002423">
    <property type="entry name" value="Cpn60/GroEL/TCP-1"/>
</dbReference>
<comment type="subunit">
    <text evidence="6 8">Forms a cylinder of 14 subunits composed of two heptameric rings stacked back-to-back. Interacts with the co-chaperonin GroES.</text>
</comment>
<keyword evidence="2 6" id="KW-0547">Nucleotide-binding</keyword>
<dbReference type="NCBIfam" id="NF000592">
    <property type="entry name" value="PRK00013.1"/>
    <property type="match status" value="1"/>
</dbReference>
<evidence type="ECO:0000256" key="1">
    <source>
        <dbReference type="ARBA" id="ARBA00006607"/>
    </source>
</evidence>
<dbReference type="HOGENOM" id="CLU_016503_3_0_0"/>
<evidence type="ECO:0000256" key="5">
    <source>
        <dbReference type="ARBA" id="ARBA00023235"/>
    </source>
</evidence>
<dbReference type="NCBIfam" id="NF009487">
    <property type="entry name" value="PRK12849.1"/>
    <property type="match status" value="1"/>
</dbReference>
<evidence type="ECO:0000313" key="11">
    <source>
        <dbReference type="Proteomes" id="UP000000496"/>
    </source>
</evidence>
<dbReference type="PANTHER" id="PTHR45633">
    <property type="entry name" value="60 KDA HEAT SHOCK PROTEIN, MITOCHONDRIAL"/>
    <property type="match status" value="1"/>
</dbReference>
<reference evidence="10 11" key="2">
    <citation type="journal article" date="2011" name="Mol. Biol. Evol.">
        <title>Unity in variety--the pan-genome of the Chlamydiae.</title>
        <authorList>
            <person name="Collingro A."/>
            <person name="Tischler P."/>
            <person name="Weinmaier T."/>
            <person name="Penz T."/>
            <person name="Heinz E."/>
            <person name="Brunham R.C."/>
            <person name="Read T.D."/>
            <person name="Bavoil P.M."/>
            <person name="Sachse K."/>
            <person name="Kahane S."/>
            <person name="Friedman M.G."/>
            <person name="Rattei T."/>
            <person name="Myers G.S."/>
            <person name="Horn M."/>
        </authorList>
    </citation>
    <scope>NUCLEOTIDE SEQUENCE [LARGE SCALE GENOMIC DNA]</scope>
    <source>
        <strain evidence="11">ATCC VR-1471 / Z</strain>
    </source>
</reference>
<evidence type="ECO:0000256" key="6">
    <source>
        <dbReference type="HAMAP-Rule" id="MF_00600"/>
    </source>
</evidence>
<dbReference type="GO" id="GO:0016853">
    <property type="term" value="F:isomerase activity"/>
    <property type="evidence" value="ECO:0007669"/>
    <property type="project" value="UniProtKB-KW"/>
</dbReference>